<comment type="caution">
    <text evidence="7">The sequence shown here is derived from an EMBL/GenBank/DDBJ whole genome shotgun (WGS) entry which is preliminary data.</text>
</comment>
<dbReference type="GO" id="GO:0005829">
    <property type="term" value="C:cytosol"/>
    <property type="evidence" value="ECO:0007669"/>
    <property type="project" value="TreeGrafter"/>
</dbReference>
<dbReference type="SUPFAM" id="SSF53748">
    <property type="entry name" value="Phosphoglycerate kinase"/>
    <property type="match status" value="1"/>
</dbReference>
<proteinExistence type="predicted"/>
<dbReference type="PANTHER" id="PTHR11406:SF23">
    <property type="entry name" value="PHOSPHOGLYCERATE KINASE 1, CHLOROPLASTIC-RELATED"/>
    <property type="match status" value="1"/>
</dbReference>
<dbReference type="GO" id="GO:0043531">
    <property type="term" value="F:ADP binding"/>
    <property type="evidence" value="ECO:0007669"/>
    <property type="project" value="TreeGrafter"/>
</dbReference>
<keyword evidence="6" id="KW-0067">ATP-binding</keyword>
<dbReference type="InterPro" id="IPR015824">
    <property type="entry name" value="Phosphoglycerate_kinase_N"/>
</dbReference>
<comment type="catalytic activity">
    <reaction evidence="1">
        <text>(2R)-3-phosphoglycerate + ATP = (2R)-3-phospho-glyceroyl phosphate + ADP</text>
        <dbReference type="Rhea" id="RHEA:14801"/>
        <dbReference type="ChEBI" id="CHEBI:30616"/>
        <dbReference type="ChEBI" id="CHEBI:57604"/>
        <dbReference type="ChEBI" id="CHEBI:58272"/>
        <dbReference type="ChEBI" id="CHEBI:456216"/>
        <dbReference type="EC" id="2.7.2.3"/>
    </reaction>
</comment>
<dbReference type="AlphaFoldDB" id="A0A2G9YCX4"/>
<dbReference type="PANTHER" id="PTHR11406">
    <property type="entry name" value="PHOSPHOGLYCERATE KINASE"/>
    <property type="match status" value="1"/>
</dbReference>
<protein>
    <recommendedName>
        <fullName evidence="2">phosphoglycerate kinase</fullName>
        <ecNumber evidence="2">2.7.2.3</ecNumber>
    </recommendedName>
</protein>
<keyword evidence="3" id="KW-0808">Transferase</keyword>
<keyword evidence="5" id="KW-0418">Kinase</keyword>
<dbReference type="InterPro" id="IPR036043">
    <property type="entry name" value="Phosphoglycerate_kinase_sf"/>
</dbReference>
<evidence type="ECO:0000313" key="7">
    <source>
        <dbReference type="EMBL" id="PIP17099.1"/>
    </source>
</evidence>
<dbReference type="EC" id="2.7.2.3" evidence="2"/>
<dbReference type="InterPro" id="IPR001576">
    <property type="entry name" value="Phosphoglycerate_kinase"/>
</dbReference>
<evidence type="ECO:0000256" key="3">
    <source>
        <dbReference type="ARBA" id="ARBA00022679"/>
    </source>
</evidence>
<reference evidence="7 8" key="1">
    <citation type="submission" date="2017-09" db="EMBL/GenBank/DDBJ databases">
        <title>Depth-based differentiation of microbial function through sediment-hosted aquifers and enrichment of novel symbionts in the deep terrestrial subsurface.</title>
        <authorList>
            <person name="Probst A.J."/>
            <person name="Ladd B."/>
            <person name="Jarett J.K."/>
            <person name="Geller-Mcgrath D.E."/>
            <person name="Sieber C.M."/>
            <person name="Emerson J.B."/>
            <person name="Anantharaman K."/>
            <person name="Thomas B.C."/>
            <person name="Malmstrom R."/>
            <person name="Stieglmeier M."/>
            <person name="Klingl A."/>
            <person name="Woyke T."/>
            <person name="Ryan C.M."/>
            <person name="Banfield J.F."/>
        </authorList>
    </citation>
    <scope>NUCLEOTIDE SEQUENCE [LARGE SCALE GENOMIC DNA]</scope>
    <source>
        <strain evidence="7">CG23_combo_of_CG06-09_8_20_14_all_37_13</strain>
    </source>
</reference>
<organism evidence="7 8">
    <name type="scientific">Candidatus Portnoybacteria bacterium CG23_combo_of_CG06-09_8_20_14_all_37_13</name>
    <dbReference type="NCBI Taxonomy" id="1974819"/>
    <lineage>
        <taxon>Bacteria</taxon>
        <taxon>Candidatus Portnoyibacteriota</taxon>
    </lineage>
</organism>
<evidence type="ECO:0000256" key="1">
    <source>
        <dbReference type="ARBA" id="ARBA00000642"/>
    </source>
</evidence>
<accession>A0A2G9YCX4</accession>
<dbReference type="Proteomes" id="UP000231480">
    <property type="component" value="Unassembled WGS sequence"/>
</dbReference>
<gene>
    <name evidence="7" type="ORF">COX44_01685</name>
</gene>
<dbReference type="Pfam" id="PF00162">
    <property type="entry name" value="PGK"/>
    <property type="match status" value="2"/>
</dbReference>
<evidence type="ECO:0000256" key="4">
    <source>
        <dbReference type="ARBA" id="ARBA00022741"/>
    </source>
</evidence>
<keyword evidence="4" id="KW-0547">Nucleotide-binding</keyword>
<evidence type="ECO:0000256" key="5">
    <source>
        <dbReference type="ARBA" id="ARBA00022777"/>
    </source>
</evidence>
<evidence type="ECO:0000256" key="6">
    <source>
        <dbReference type="ARBA" id="ARBA00022840"/>
    </source>
</evidence>
<dbReference type="GO" id="GO:0006096">
    <property type="term" value="P:glycolytic process"/>
    <property type="evidence" value="ECO:0007669"/>
    <property type="project" value="InterPro"/>
</dbReference>
<sequence>MQSIKQINLKNKRVLLRMDFNGLWRIKASLKTINFLLRKGAQVIVVGHYKRPEKSDKKYSLMQFRKYLPKEIELLENLRFDPREESNDESLAQELAQKADIFIQDAFSVCHRKHASVIAITKFLPSYAGLSLEKEIKALNKKFIKPICYIIGGAKVETKLELAKLILEKCDHLILGGLIANAVLANHKIELTSTKLHLPIDAITKTKTCAVGAISPWQILDIGPDTVDLFASVIAEAKTIIWNGPMGKFEEEKYQNGTFEIAKIVAGIRRDESRSYTIIGGGETIIALEKLNLLDKINHISTGGGALLEYLAKGSLPGIEMLNK</sequence>
<evidence type="ECO:0000313" key="8">
    <source>
        <dbReference type="Proteomes" id="UP000231480"/>
    </source>
</evidence>
<evidence type="ECO:0000256" key="2">
    <source>
        <dbReference type="ARBA" id="ARBA00013061"/>
    </source>
</evidence>
<dbReference type="EMBL" id="PCRH01000039">
    <property type="protein sequence ID" value="PIP17099.1"/>
    <property type="molecule type" value="Genomic_DNA"/>
</dbReference>
<name>A0A2G9YCX4_9BACT</name>
<dbReference type="GO" id="GO:0005524">
    <property type="term" value="F:ATP binding"/>
    <property type="evidence" value="ECO:0007669"/>
    <property type="project" value="UniProtKB-KW"/>
</dbReference>
<dbReference type="Gene3D" id="3.40.50.1260">
    <property type="entry name" value="Phosphoglycerate kinase, N-terminal domain"/>
    <property type="match status" value="4"/>
</dbReference>
<dbReference type="GO" id="GO:0004618">
    <property type="term" value="F:phosphoglycerate kinase activity"/>
    <property type="evidence" value="ECO:0007669"/>
    <property type="project" value="UniProtKB-EC"/>
</dbReference>
<dbReference type="GO" id="GO:0006094">
    <property type="term" value="P:gluconeogenesis"/>
    <property type="evidence" value="ECO:0007669"/>
    <property type="project" value="TreeGrafter"/>
</dbReference>